<dbReference type="GO" id="GO:0016020">
    <property type="term" value="C:membrane"/>
    <property type="evidence" value="ECO:0007669"/>
    <property type="project" value="UniProtKB-SubCell"/>
</dbReference>
<evidence type="ECO:0000313" key="15">
    <source>
        <dbReference type="Proteomes" id="UP000003402"/>
    </source>
</evidence>
<gene>
    <name evidence="14" type="primary">rseP</name>
    <name evidence="14" type="ORF">HPNQ4099_0453</name>
</gene>
<evidence type="ECO:0000256" key="9">
    <source>
        <dbReference type="ARBA" id="ARBA00023049"/>
    </source>
</evidence>
<reference evidence="14 15" key="1">
    <citation type="journal article" date="2013" name="Pathog. Dis.">
        <title>Genome sequences of 65 Helicobacter pylori strains isolated from asymptomatic individuals and patients with gastric cancer, peptic ulcer disease, or gastritis.</title>
        <authorList>
            <person name="Blanchard T.G."/>
            <person name="Czinn S.J."/>
            <person name="Correa P."/>
            <person name="Nakazawa T."/>
            <person name="Keelan M."/>
            <person name="Morningstar L."/>
            <person name="Santana-Cruz I."/>
            <person name="Maroo A."/>
            <person name="McCracken C."/>
            <person name="Shefchek K."/>
            <person name="Daugherty S."/>
            <person name="Song Y."/>
            <person name="Fraser C.M."/>
            <person name="Fricke W.F."/>
        </authorList>
    </citation>
    <scope>NUCLEOTIDE SEQUENCE [LARGE SCALE GENOMIC DNA]</scope>
    <source>
        <strain evidence="14 15">NQ4099</strain>
    </source>
</reference>
<dbReference type="Pfam" id="PF02163">
    <property type="entry name" value="Peptidase_M50"/>
    <property type="match status" value="1"/>
</dbReference>
<dbReference type="InterPro" id="IPR036034">
    <property type="entry name" value="PDZ_sf"/>
</dbReference>
<name>I9QAU2_HELPX</name>
<feature type="region of interest" description="Disordered" evidence="12">
    <location>
        <begin position="74"/>
        <end position="113"/>
    </location>
</feature>
<dbReference type="GO" id="GO:0006508">
    <property type="term" value="P:proteolysis"/>
    <property type="evidence" value="ECO:0007669"/>
    <property type="project" value="UniProtKB-KW"/>
</dbReference>
<dbReference type="NCBIfam" id="TIGR00054">
    <property type="entry name" value="RIP metalloprotease RseP"/>
    <property type="match status" value="1"/>
</dbReference>
<keyword evidence="9 11" id="KW-0482">Metalloprotease</keyword>
<evidence type="ECO:0000256" key="5">
    <source>
        <dbReference type="ARBA" id="ARBA00022692"/>
    </source>
</evidence>
<dbReference type="CDD" id="cd23081">
    <property type="entry name" value="cpPDZ_EcRseP-like"/>
    <property type="match status" value="1"/>
</dbReference>
<feature type="transmembrane region" description="Helical" evidence="11">
    <location>
        <begin position="125"/>
        <end position="146"/>
    </location>
</feature>
<evidence type="ECO:0000256" key="10">
    <source>
        <dbReference type="ARBA" id="ARBA00023136"/>
    </source>
</evidence>
<dbReference type="SUPFAM" id="SSF50156">
    <property type="entry name" value="PDZ domain-like"/>
    <property type="match status" value="1"/>
</dbReference>
<dbReference type="InterPro" id="IPR008915">
    <property type="entry name" value="Peptidase_M50"/>
</dbReference>
<comment type="caution">
    <text evidence="14">The sequence shown here is derived from an EMBL/GenBank/DDBJ whole genome shotgun (WGS) entry which is preliminary data.</text>
</comment>
<dbReference type="InterPro" id="IPR004387">
    <property type="entry name" value="Pept_M50_Zn"/>
</dbReference>
<dbReference type="CDD" id="cd06163">
    <property type="entry name" value="S2P-M50_PDZ_RseP-like"/>
    <property type="match status" value="1"/>
</dbReference>
<dbReference type="Proteomes" id="UP000003402">
    <property type="component" value="Unassembled WGS sequence"/>
</dbReference>
<feature type="transmembrane region" description="Helical" evidence="11">
    <location>
        <begin position="280"/>
        <end position="301"/>
    </location>
</feature>
<protein>
    <recommendedName>
        <fullName evidence="11">Zinc metalloprotease</fullName>
        <ecNumber evidence="11">3.4.24.-</ecNumber>
    </recommendedName>
</protein>
<dbReference type="GO" id="GO:0046872">
    <property type="term" value="F:metal ion binding"/>
    <property type="evidence" value="ECO:0007669"/>
    <property type="project" value="UniProtKB-KW"/>
</dbReference>
<evidence type="ECO:0000259" key="13">
    <source>
        <dbReference type="Pfam" id="PF02163"/>
    </source>
</evidence>
<comment type="similarity">
    <text evidence="3 11">Belongs to the peptidase M50B family.</text>
</comment>
<keyword evidence="5 11" id="KW-0812">Transmembrane</keyword>
<dbReference type="RefSeq" id="WP_001874121.1">
    <property type="nucleotide sequence ID" value="NZ_AKNU01000002.1"/>
</dbReference>
<keyword evidence="8 11" id="KW-1133">Transmembrane helix</keyword>
<comment type="cofactor">
    <cofactor evidence="1 11">
        <name>Zn(2+)</name>
        <dbReference type="ChEBI" id="CHEBI:29105"/>
    </cofactor>
</comment>
<sequence>MMFIIAVLMLAFLIFVHELGHFIIARICGVKVEVFSIGFGKKLCFFKLFGTQFALSLIPLGGYVKLKGMDKEEKEANEENQANEEKEANEENQANEEKEANEENQANEEKEANDSYAQKSPFQKLWILFGGAFFNFLFAILVYFFLALSGEKVLLPIIGDLEKNALEAGLLKGDKILSINHQKIASFREIRSVVARSQGELILEIERNHQILEKRLTPKIVAVISESNDPNEIIQYKVIGIKPDMQKMGVVSYSLIQAFKQALSRFKEGVVLIVDSLRRLIMGSASVKELSGVIGIVGALSHANSLSMLLLFGAFLSINLGILNLLPIPALDGAQMLGVVFKNIFHITLPTPIQNALWLAGVGFLVFIMFLGLFNDITRLL</sequence>
<keyword evidence="4 14" id="KW-0645">Protease</keyword>
<dbReference type="PATRIC" id="fig|992026.3.peg.444"/>
<evidence type="ECO:0000256" key="7">
    <source>
        <dbReference type="ARBA" id="ARBA00022833"/>
    </source>
</evidence>
<keyword evidence="6 11" id="KW-0378">Hydrolase</keyword>
<evidence type="ECO:0000256" key="2">
    <source>
        <dbReference type="ARBA" id="ARBA00004141"/>
    </source>
</evidence>
<feature type="transmembrane region" description="Helical" evidence="11">
    <location>
        <begin position="308"/>
        <end position="328"/>
    </location>
</feature>
<evidence type="ECO:0000256" key="4">
    <source>
        <dbReference type="ARBA" id="ARBA00022670"/>
    </source>
</evidence>
<dbReference type="PANTHER" id="PTHR42837">
    <property type="entry name" value="REGULATOR OF SIGMA-E PROTEASE RSEP"/>
    <property type="match status" value="1"/>
</dbReference>
<evidence type="ECO:0000256" key="8">
    <source>
        <dbReference type="ARBA" id="ARBA00022989"/>
    </source>
</evidence>
<keyword evidence="10 11" id="KW-0472">Membrane</keyword>
<dbReference type="EC" id="3.4.24.-" evidence="11"/>
<feature type="domain" description="Peptidase M50" evidence="13">
    <location>
        <begin position="6"/>
        <end position="367"/>
    </location>
</feature>
<comment type="subcellular location">
    <subcellularLocation>
        <location evidence="2">Membrane</location>
        <topology evidence="2">Multi-pass membrane protein</topology>
    </subcellularLocation>
</comment>
<evidence type="ECO:0000256" key="11">
    <source>
        <dbReference type="RuleBase" id="RU362031"/>
    </source>
</evidence>
<dbReference type="PANTHER" id="PTHR42837:SF2">
    <property type="entry name" value="MEMBRANE METALLOPROTEASE ARASP2, CHLOROPLASTIC-RELATED"/>
    <property type="match status" value="1"/>
</dbReference>
<feature type="compositionally biased region" description="Acidic residues" evidence="12">
    <location>
        <begin position="75"/>
        <end position="106"/>
    </location>
</feature>
<evidence type="ECO:0000313" key="14">
    <source>
        <dbReference type="EMBL" id="EJB30284.1"/>
    </source>
</evidence>
<feature type="transmembrane region" description="Helical" evidence="11">
    <location>
        <begin position="45"/>
        <end position="64"/>
    </location>
</feature>
<dbReference type="GO" id="GO:0004222">
    <property type="term" value="F:metalloendopeptidase activity"/>
    <property type="evidence" value="ECO:0007669"/>
    <property type="project" value="InterPro"/>
</dbReference>
<keyword evidence="7 11" id="KW-0862">Zinc</keyword>
<evidence type="ECO:0000256" key="6">
    <source>
        <dbReference type="ARBA" id="ARBA00022801"/>
    </source>
</evidence>
<dbReference type="EMBL" id="AKNU01000002">
    <property type="protein sequence ID" value="EJB30284.1"/>
    <property type="molecule type" value="Genomic_DNA"/>
</dbReference>
<evidence type="ECO:0000256" key="12">
    <source>
        <dbReference type="SAM" id="MobiDB-lite"/>
    </source>
</evidence>
<dbReference type="AlphaFoldDB" id="I9QAU2"/>
<organism evidence="14 15">
    <name type="scientific">Helicobacter pylori NQ4099</name>
    <dbReference type="NCBI Taxonomy" id="992026"/>
    <lineage>
        <taxon>Bacteria</taxon>
        <taxon>Pseudomonadati</taxon>
        <taxon>Campylobacterota</taxon>
        <taxon>Epsilonproteobacteria</taxon>
        <taxon>Campylobacterales</taxon>
        <taxon>Helicobacteraceae</taxon>
        <taxon>Helicobacter</taxon>
    </lineage>
</organism>
<keyword evidence="11" id="KW-0479">Metal-binding</keyword>
<evidence type="ECO:0000256" key="3">
    <source>
        <dbReference type="ARBA" id="ARBA00007931"/>
    </source>
</evidence>
<accession>I9QAU2</accession>
<feature type="transmembrane region" description="Helical" evidence="11">
    <location>
        <begin position="356"/>
        <end position="374"/>
    </location>
</feature>
<proteinExistence type="inferred from homology"/>
<dbReference type="Gene3D" id="2.30.42.10">
    <property type="match status" value="1"/>
</dbReference>
<evidence type="ECO:0000256" key="1">
    <source>
        <dbReference type="ARBA" id="ARBA00001947"/>
    </source>
</evidence>